<dbReference type="SUPFAM" id="SSF54637">
    <property type="entry name" value="Thioesterase/thiol ester dehydrase-isomerase"/>
    <property type="match status" value="1"/>
</dbReference>
<evidence type="ECO:0000259" key="3">
    <source>
        <dbReference type="Pfam" id="PF08220"/>
    </source>
</evidence>
<protein>
    <submittedName>
        <fullName evidence="4">Transcription factor FapR</fullName>
    </submittedName>
</protein>
<dbReference type="EMBL" id="JACJLA010000002">
    <property type="protein sequence ID" value="MBM6912053.1"/>
    <property type="molecule type" value="Genomic_DNA"/>
</dbReference>
<dbReference type="RefSeq" id="WP_028255726.1">
    <property type="nucleotide sequence ID" value="NZ_CALXQD010000003.1"/>
</dbReference>
<organism evidence="4 5">
    <name type="scientific">Veillonella magna</name>
    <dbReference type="NCBI Taxonomy" id="464322"/>
    <lineage>
        <taxon>Bacteria</taxon>
        <taxon>Bacillati</taxon>
        <taxon>Bacillota</taxon>
        <taxon>Negativicutes</taxon>
        <taxon>Veillonellales</taxon>
        <taxon>Veillonellaceae</taxon>
        <taxon>Veillonella</taxon>
    </lineage>
</organism>
<dbReference type="Pfam" id="PF08220">
    <property type="entry name" value="HTH_DeoR"/>
    <property type="match status" value="1"/>
</dbReference>
<reference evidence="4 5" key="1">
    <citation type="journal article" date="2021" name="Sci. Rep.">
        <title>The distribution of antibiotic resistance genes in chicken gut microbiota commensals.</title>
        <authorList>
            <person name="Juricova H."/>
            <person name="Matiasovicova J."/>
            <person name="Kubasova T."/>
            <person name="Cejkova D."/>
            <person name="Rychlik I."/>
        </authorList>
    </citation>
    <scope>NUCLEOTIDE SEQUENCE [LARGE SCALE GENOMIC DNA]</scope>
    <source>
        <strain evidence="4 5">An537</strain>
    </source>
</reference>
<dbReference type="NCBIfam" id="NF003359">
    <property type="entry name" value="PRK04424.1"/>
    <property type="match status" value="1"/>
</dbReference>
<name>A0ABS2GFY6_9FIRM</name>
<dbReference type="InterPro" id="IPR029069">
    <property type="entry name" value="HotDog_dom_sf"/>
</dbReference>
<dbReference type="InterPro" id="IPR001034">
    <property type="entry name" value="DeoR_HTH"/>
</dbReference>
<evidence type="ECO:0000256" key="1">
    <source>
        <dbReference type="ARBA" id="ARBA00023015"/>
    </source>
</evidence>
<proteinExistence type="predicted"/>
<dbReference type="InterPro" id="IPR036388">
    <property type="entry name" value="WH-like_DNA-bd_sf"/>
</dbReference>
<comment type="caution">
    <text evidence="4">The sequence shown here is derived from an EMBL/GenBank/DDBJ whole genome shotgun (WGS) entry which is preliminary data.</text>
</comment>
<keyword evidence="1" id="KW-0805">Transcription regulation</keyword>
<accession>A0ABS2GFY6</accession>
<dbReference type="Proteomes" id="UP000707138">
    <property type="component" value="Unassembled WGS sequence"/>
</dbReference>
<evidence type="ECO:0000313" key="4">
    <source>
        <dbReference type="EMBL" id="MBM6912053.1"/>
    </source>
</evidence>
<keyword evidence="5" id="KW-1185">Reference proteome</keyword>
<dbReference type="Gene3D" id="3.10.129.10">
    <property type="entry name" value="Hotdog Thioesterase"/>
    <property type="match status" value="1"/>
</dbReference>
<dbReference type="InterPro" id="IPR036390">
    <property type="entry name" value="WH_DNA-bd_sf"/>
</dbReference>
<gene>
    <name evidence="4" type="primary">fapR</name>
    <name evidence="4" type="ORF">H6A01_01745</name>
</gene>
<feature type="domain" description="HTH deoR-type" evidence="3">
    <location>
        <begin position="9"/>
        <end position="42"/>
    </location>
</feature>
<evidence type="ECO:0000313" key="5">
    <source>
        <dbReference type="Proteomes" id="UP000707138"/>
    </source>
</evidence>
<keyword evidence="2" id="KW-0804">Transcription</keyword>
<dbReference type="Gene3D" id="1.10.10.10">
    <property type="entry name" value="Winged helix-like DNA-binding domain superfamily/Winged helix DNA-binding domain"/>
    <property type="match status" value="1"/>
</dbReference>
<evidence type="ECO:0000256" key="2">
    <source>
        <dbReference type="ARBA" id="ARBA00023163"/>
    </source>
</evidence>
<sequence>MSRIKKQERQQQLREKLNNTPFVTDEELAAFFQVSVPTIRLDRLELGIPELRERIKAMAEEHSHDTIENERVEVVGELLDLTAGKQGLSMLHTTADMLDATGYVEPHFLYAQADSLAKAVIGIPAAIAGVGNIKYKNPVAAECNLVAKAEVVRRRGDKAFIWVTIKDKVREVFRAKFIMEPVKNRM</sequence>
<dbReference type="SUPFAM" id="SSF46785">
    <property type="entry name" value="Winged helix' DNA-binding domain"/>
    <property type="match status" value="1"/>
</dbReference>